<dbReference type="Proteomes" id="UP000648908">
    <property type="component" value="Unassembled WGS sequence"/>
</dbReference>
<proteinExistence type="inferred from homology"/>
<organism evidence="18 19">
    <name type="scientific">Szabonella alba</name>
    <dbReference type="NCBI Taxonomy" id="2804194"/>
    <lineage>
        <taxon>Bacteria</taxon>
        <taxon>Pseudomonadati</taxon>
        <taxon>Pseudomonadota</taxon>
        <taxon>Alphaproteobacteria</taxon>
        <taxon>Rhodobacterales</taxon>
        <taxon>Paracoccaceae</taxon>
        <taxon>Szabonella</taxon>
    </lineage>
</organism>
<evidence type="ECO:0000256" key="13">
    <source>
        <dbReference type="ARBA" id="ARBA00047754"/>
    </source>
</evidence>
<evidence type="ECO:0000256" key="9">
    <source>
        <dbReference type="ARBA" id="ARBA00023116"/>
    </source>
</evidence>
<dbReference type="AlphaFoldDB" id="A0A8K0V9M9"/>
<keyword evidence="9" id="KW-0215">Deoxyribonucleotide synthesis</keyword>
<comment type="similarity">
    <text evidence="2 14">Belongs to the ribonucleoside diphosphate reductase class-2 family.</text>
</comment>
<dbReference type="PANTHER" id="PTHR43371:SF1">
    <property type="entry name" value="RIBONUCLEOSIDE-DIPHOSPHATE REDUCTASE"/>
    <property type="match status" value="1"/>
</dbReference>
<feature type="domain" description="Ribonucleotide reductase large subunit C-terminal" evidence="16">
    <location>
        <begin position="85"/>
        <end position="551"/>
    </location>
</feature>
<accession>A0A8K0V9M9</accession>
<evidence type="ECO:0000259" key="17">
    <source>
        <dbReference type="Pfam" id="PF12637"/>
    </source>
</evidence>
<keyword evidence="10" id="KW-1015">Disulfide bond</keyword>
<dbReference type="GO" id="GO:0031419">
    <property type="term" value="F:cobalamin binding"/>
    <property type="evidence" value="ECO:0007669"/>
    <property type="project" value="UniProtKB-KW"/>
</dbReference>
<dbReference type="InterPro" id="IPR000788">
    <property type="entry name" value="RNR_lg_C"/>
</dbReference>
<dbReference type="NCBIfam" id="TIGR02504">
    <property type="entry name" value="NrdJ_Z"/>
    <property type="match status" value="1"/>
</dbReference>
<dbReference type="Pfam" id="PF02867">
    <property type="entry name" value="Ribonuc_red_lgC"/>
    <property type="match status" value="1"/>
</dbReference>
<evidence type="ECO:0000256" key="1">
    <source>
        <dbReference type="ARBA" id="ARBA00001922"/>
    </source>
</evidence>
<comment type="caution">
    <text evidence="18">The sequence shown here is derived from an EMBL/GenBank/DDBJ whole genome shotgun (WGS) entry which is preliminary data.</text>
</comment>
<gene>
    <name evidence="18" type="ORF">JL811_13325</name>
</gene>
<dbReference type="InterPro" id="IPR013509">
    <property type="entry name" value="RNR_lsu_N"/>
</dbReference>
<dbReference type="InterPro" id="IPR024434">
    <property type="entry name" value="TSCPD_dom"/>
</dbReference>
<evidence type="ECO:0000256" key="7">
    <source>
        <dbReference type="ARBA" id="ARBA00022741"/>
    </source>
</evidence>
<feature type="domain" description="Ribonucleotide reductase large subunit N-terminal" evidence="15">
    <location>
        <begin position="7"/>
        <end position="79"/>
    </location>
</feature>
<evidence type="ECO:0000259" key="15">
    <source>
        <dbReference type="Pfam" id="PF00317"/>
    </source>
</evidence>
<reference evidence="18" key="1">
    <citation type="submission" date="2021-01" db="EMBL/GenBank/DDBJ databases">
        <title>Tabrizicola alba sp. nov. a motile alkaliphilic bacterium isolated from a soda lake.</title>
        <authorList>
            <person name="Szuroczki S."/>
            <person name="Abbaszade G."/>
            <person name="Schumann P."/>
            <person name="Toth E."/>
        </authorList>
    </citation>
    <scope>NUCLEOTIDE SEQUENCE</scope>
    <source>
        <strain evidence="18">DMG-N-6</strain>
    </source>
</reference>
<keyword evidence="11 14" id="KW-0170">Cobalt</keyword>
<evidence type="ECO:0000313" key="19">
    <source>
        <dbReference type="Proteomes" id="UP000648908"/>
    </source>
</evidence>
<comment type="function">
    <text evidence="12 14">Catalyzes the reduction of ribonucleotides to deoxyribonucleotides. May function to provide a pool of deoxyribonucleotide precursors for DNA repair during oxygen limitation and/or for immediate growth after restoration of oxygen.</text>
</comment>
<evidence type="ECO:0000256" key="11">
    <source>
        <dbReference type="ARBA" id="ARBA00023285"/>
    </source>
</evidence>
<evidence type="ECO:0000256" key="5">
    <source>
        <dbReference type="ARBA" id="ARBA00022628"/>
    </source>
</evidence>
<evidence type="ECO:0000256" key="12">
    <source>
        <dbReference type="ARBA" id="ARBA00025437"/>
    </source>
</evidence>
<evidence type="ECO:0000313" key="18">
    <source>
        <dbReference type="EMBL" id="MBL4918204.1"/>
    </source>
</evidence>
<keyword evidence="19" id="KW-1185">Reference proteome</keyword>
<dbReference type="Pfam" id="PF00317">
    <property type="entry name" value="Ribonuc_red_lgN"/>
    <property type="match status" value="1"/>
</dbReference>
<dbReference type="Gene3D" id="3.20.70.20">
    <property type="match status" value="1"/>
</dbReference>
<dbReference type="EC" id="1.17.4.1" evidence="3 14"/>
<dbReference type="Pfam" id="PF12637">
    <property type="entry name" value="TSCPD"/>
    <property type="match status" value="1"/>
</dbReference>
<dbReference type="CDD" id="cd02888">
    <property type="entry name" value="RNR_II_dimer"/>
    <property type="match status" value="1"/>
</dbReference>
<dbReference type="GO" id="GO:0071897">
    <property type="term" value="P:DNA biosynthetic process"/>
    <property type="evidence" value="ECO:0007669"/>
    <property type="project" value="UniProtKB-KW"/>
</dbReference>
<dbReference type="InterPro" id="IPR013344">
    <property type="entry name" value="RNR_NrdJ/NrdZ"/>
</dbReference>
<protein>
    <recommendedName>
        <fullName evidence="4 14">Vitamin B12-dependent ribonucleotide reductase</fullName>
        <ecNumber evidence="3 14">1.17.4.1</ecNumber>
    </recommendedName>
</protein>
<keyword evidence="8 14" id="KW-0560">Oxidoreductase</keyword>
<comment type="catalytic activity">
    <reaction evidence="13 14">
        <text>a 2'-deoxyribonucleoside 5'-diphosphate + [thioredoxin]-disulfide + H2O = a ribonucleoside 5'-diphosphate + [thioredoxin]-dithiol</text>
        <dbReference type="Rhea" id="RHEA:23252"/>
        <dbReference type="Rhea" id="RHEA-COMP:10698"/>
        <dbReference type="Rhea" id="RHEA-COMP:10700"/>
        <dbReference type="ChEBI" id="CHEBI:15377"/>
        <dbReference type="ChEBI" id="CHEBI:29950"/>
        <dbReference type="ChEBI" id="CHEBI:50058"/>
        <dbReference type="ChEBI" id="CHEBI:57930"/>
        <dbReference type="ChEBI" id="CHEBI:73316"/>
        <dbReference type="EC" id="1.17.4.1"/>
    </reaction>
</comment>
<dbReference type="PANTHER" id="PTHR43371">
    <property type="entry name" value="VITAMIN B12-DEPENDENT RIBONUCLEOTIDE REDUCTASE"/>
    <property type="match status" value="1"/>
</dbReference>
<dbReference type="SUPFAM" id="SSF51998">
    <property type="entry name" value="PFL-like glycyl radical enzymes"/>
    <property type="match status" value="1"/>
</dbReference>
<evidence type="ECO:0000256" key="3">
    <source>
        <dbReference type="ARBA" id="ARBA00012274"/>
    </source>
</evidence>
<comment type="cofactor">
    <cofactor evidence="1 14">
        <name>adenosylcob(III)alamin</name>
        <dbReference type="ChEBI" id="CHEBI:18408"/>
    </cofactor>
</comment>
<keyword evidence="6 14" id="KW-0237">DNA synthesis</keyword>
<evidence type="ECO:0000256" key="2">
    <source>
        <dbReference type="ARBA" id="ARBA00007405"/>
    </source>
</evidence>
<feature type="domain" description="TSCPD" evidence="17">
    <location>
        <begin position="602"/>
        <end position="701"/>
    </location>
</feature>
<dbReference type="GO" id="GO:0004748">
    <property type="term" value="F:ribonucleoside-diphosphate reductase activity, thioredoxin disulfide as acceptor"/>
    <property type="evidence" value="ECO:0007669"/>
    <property type="project" value="UniProtKB-EC"/>
</dbReference>
<keyword evidence="7 14" id="KW-0547">Nucleotide-binding</keyword>
<evidence type="ECO:0000259" key="16">
    <source>
        <dbReference type="Pfam" id="PF02867"/>
    </source>
</evidence>
<sequence length="759" mass="82520">MSRFAAPIAAQIWDMKYRMKDAAGAPVDATVEDSWRRIARALAAVEADPAHWESEFYRALEDFRFLPAGRITAGAGTGRAVTLFNCFVMGTVPDSMGGIFDMLKEAALTMQQGGGIGYDFSTIRPRGAPVAGVAADASGPLSFMDVWDAMCRTIMSAGSRRGAMMATMRCDHPDIEAFIEAKKDPARLRMFNLSVLVTDDFMAAVKADGPWDLQFGTRVYKTVQARDLWNRIMRSTYDFAEPGVIFIDRINAMNNLHYCETIAATNPCGEQPLPPYGACLLGSVNLARLVTDPFTDTAHLDPAALEDLVRLAVRMMDNTVDASRFPLPQQADEARAKRRIGLGVTGLADALLMTGLRYGSEAAADQTRDWMKAIARAAYLASVDLAREKGTFPLFEAEAYLASGTMQKMDVDLRDAIRKHGIRNALLTSIAPTGTISLYAGNVSSGIEPVFAYTYKRKVLQKDGSRTEEEVVDYAVQMWRDLKGDAPLPDYFVNAQTLPPLDHVRMQAAAQDWVDSSISKTINCPADISFEDFSEVYMAAWDQGCKGCTTYRPNEVTGSVLSVSESADRPPVAAPASAPEAGAEVVYLSDPLDRPGTLEGQTYKLKWPGSEHALYITVNDIVIAGHRRPFEMFINSKNMEHFAWTVALTRMISAVFRRGGDVSFVVEELKAVFDPRGGAWVEGRYIPSILAAIGGVIEQHLVAIGFIEGEGMGLKSDPSAEVVALGAPKGAACSSCGSYALRRIEGCLTCADCGFSKCG</sequence>
<evidence type="ECO:0000256" key="14">
    <source>
        <dbReference type="RuleBase" id="RU364064"/>
    </source>
</evidence>
<dbReference type="PRINTS" id="PR01183">
    <property type="entry name" value="RIBORDTASEM1"/>
</dbReference>
<evidence type="ECO:0000256" key="10">
    <source>
        <dbReference type="ARBA" id="ARBA00023157"/>
    </source>
</evidence>
<dbReference type="InterPro" id="IPR050862">
    <property type="entry name" value="RdRp_reductase_class-2"/>
</dbReference>
<evidence type="ECO:0000256" key="4">
    <source>
        <dbReference type="ARBA" id="ARBA00014409"/>
    </source>
</evidence>
<keyword evidence="5 14" id="KW-0846">Cobalamin</keyword>
<dbReference type="RefSeq" id="WP_202689194.1">
    <property type="nucleotide sequence ID" value="NZ_JAESVN010000005.1"/>
</dbReference>
<dbReference type="GO" id="GO:0005524">
    <property type="term" value="F:ATP binding"/>
    <property type="evidence" value="ECO:0007669"/>
    <property type="project" value="InterPro"/>
</dbReference>
<name>A0A8K0V9M9_9RHOB</name>
<evidence type="ECO:0000256" key="8">
    <source>
        <dbReference type="ARBA" id="ARBA00023002"/>
    </source>
</evidence>
<dbReference type="EMBL" id="JAESVN010000005">
    <property type="protein sequence ID" value="MBL4918204.1"/>
    <property type="molecule type" value="Genomic_DNA"/>
</dbReference>
<evidence type="ECO:0000256" key="6">
    <source>
        <dbReference type="ARBA" id="ARBA00022634"/>
    </source>
</evidence>
<dbReference type="GO" id="GO:0009263">
    <property type="term" value="P:deoxyribonucleotide biosynthetic process"/>
    <property type="evidence" value="ECO:0007669"/>
    <property type="project" value="UniProtKB-KW"/>
</dbReference>